<accession>A0A1J1HEZ2</accession>
<name>A0A1J1HEZ2_PLARL</name>
<dbReference type="EMBL" id="LN835309">
    <property type="protein sequence ID" value="CRH02437.1"/>
    <property type="molecule type" value="Genomic_DNA"/>
</dbReference>
<dbReference type="KEGG" id="prel:PRELSG_1416600"/>
<sequence>MHESIYKINNMKATSYVFPNSLISPNKYNTINANYTDNLNTKNRDAYEYSNDKLKPMYNSISSPVYNEHAYNNPNIIKPTTISKNCHNNGFQKNSNCLSSLPCLSANCKKIENISTGKNNNKYIVKQVYNPPCYLYNRQFILPNNCENIHNDTSVVPQNCEQSTYNKHFAKLNSYEHIPNVSLQNNENEMRYIHEPFKKRVTKENIYEMTRKTKLNELIKTKDDQIKELEKNIEKEKSLNELDSTLENQKLKERLLDQKIKYEEALKHLKKVEDEKRTLKTSLNARDKVLTKLENEIGLVDNENNFLLKVKENTNLNEIHNVFKYLHGDANEVMMKNLKKNKEIEYSDEDELEKKNYRLYKSKMGKDIFTENEDILNGEKNIYNNKKKEKKITKTNILDKNDVYLLKSTVVELEKEIHDLKEENKNVNFKYENTFKTLSELRKDTLEYMESIVSRDMRIAYMESMLQKCEKDLSKLREHFKKQQLIYGEKIDKLTSEIKILEKQSSHLQSMIQEKDAQIVLLKSEIVRTETLIKQYEERNKELQAELRLMCNNLENVIEASNKKDLFMNELEQQIRENEVHRQHAYLKEVAKNRKIHTDMKFKEILYDKSAKKKIDELHSLQKELYLNKIQIQKAKDAFEVLRREPKAECLIQDNIDCDYSTVNNLSEFKNEKNSESMIDDTKILTEIYPEYKNTNKLPKRKKDKK</sequence>
<dbReference type="AlphaFoldDB" id="A0A1J1HEZ2"/>
<organism evidence="2 3">
    <name type="scientific">Plasmodium relictum</name>
    <dbReference type="NCBI Taxonomy" id="85471"/>
    <lineage>
        <taxon>Eukaryota</taxon>
        <taxon>Sar</taxon>
        <taxon>Alveolata</taxon>
        <taxon>Apicomplexa</taxon>
        <taxon>Aconoidasida</taxon>
        <taxon>Haemosporida</taxon>
        <taxon>Plasmodiidae</taxon>
        <taxon>Plasmodium</taxon>
        <taxon>Plasmodium (Haemamoeba)</taxon>
    </lineage>
</organism>
<dbReference type="Proteomes" id="UP000220158">
    <property type="component" value="Chromosome 14"/>
</dbReference>
<dbReference type="VEuPathDB" id="PlasmoDB:PRELSG_1416600"/>
<gene>
    <name evidence="2" type="ORF">PRELSG_1416600</name>
</gene>
<keyword evidence="1" id="KW-0175">Coiled coil</keyword>
<evidence type="ECO:0000313" key="3">
    <source>
        <dbReference type="Proteomes" id="UP000220158"/>
    </source>
</evidence>
<dbReference type="RefSeq" id="XP_028534957.1">
    <property type="nucleotide sequence ID" value="XM_028679221.1"/>
</dbReference>
<evidence type="ECO:0000313" key="2">
    <source>
        <dbReference type="EMBL" id="CRH02437.1"/>
    </source>
</evidence>
<evidence type="ECO:0000256" key="1">
    <source>
        <dbReference type="SAM" id="Coils"/>
    </source>
</evidence>
<feature type="coiled-coil region" evidence="1">
    <location>
        <begin position="491"/>
        <end position="560"/>
    </location>
</feature>
<keyword evidence="3" id="KW-1185">Reference proteome</keyword>
<proteinExistence type="predicted"/>
<dbReference type="GeneID" id="39738597"/>
<protein>
    <submittedName>
        <fullName evidence="2">Uncharacterized protein</fullName>
    </submittedName>
</protein>
<feature type="coiled-coil region" evidence="1">
    <location>
        <begin position="403"/>
        <end position="430"/>
    </location>
</feature>
<feature type="coiled-coil region" evidence="1">
    <location>
        <begin position="212"/>
        <end position="282"/>
    </location>
</feature>
<reference evidence="2 3" key="1">
    <citation type="submission" date="2015-04" db="EMBL/GenBank/DDBJ databases">
        <authorList>
            <consortium name="Pathogen Informatics"/>
        </authorList>
    </citation>
    <scope>NUCLEOTIDE SEQUENCE [LARGE SCALE GENOMIC DNA]</scope>
    <source>
        <strain evidence="2 3">SGS1</strain>
    </source>
</reference>
<dbReference type="OrthoDB" id="360985at2759"/>